<dbReference type="PATRIC" id="fig|883079.3.peg.4177"/>
<accession>K8NNF8</accession>
<dbReference type="HOGENOM" id="CLU_1745798_0_0_5"/>
<feature type="domain" description="DUF6455" evidence="1">
    <location>
        <begin position="75"/>
        <end position="134"/>
    </location>
</feature>
<dbReference type="Pfam" id="PF20056">
    <property type="entry name" value="DUF6455"/>
    <property type="match status" value="1"/>
</dbReference>
<name>K8NNF8_9BRAD</name>
<dbReference type="AlphaFoldDB" id="K8NNF8"/>
<comment type="caution">
    <text evidence="2">The sequence shown here is derived from an EMBL/GenBank/DDBJ whole genome shotgun (WGS) entry which is preliminary data.</text>
</comment>
<sequence>MEPQAGPLERVSILGHVMSWAKRCSQRFRRPDGLQGLDADEVNRIARDFGLSTSDLLTLAGSGSHVRELLTQRLAGMGLSEEILKKKHFSEFGDLNRVCANCTSTKRCASDFQNGRSGHSGYCPNTDTLEALRAAGDANNEPDKAAPKS</sequence>
<organism evidence="2 3">
    <name type="scientific">Afipia clevelandensis ATCC 49720</name>
    <dbReference type="NCBI Taxonomy" id="883079"/>
    <lineage>
        <taxon>Bacteria</taxon>
        <taxon>Pseudomonadati</taxon>
        <taxon>Pseudomonadota</taxon>
        <taxon>Alphaproteobacteria</taxon>
        <taxon>Hyphomicrobiales</taxon>
        <taxon>Nitrobacteraceae</taxon>
        <taxon>Afipia</taxon>
    </lineage>
</organism>
<evidence type="ECO:0000313" key="2">
    <source>
        <dbReference type="EMBL" id="EKS31872.1"/>
    </source>
</evidence>
<dbReference type="RefSeq" id="WP_002714959.1">
    <property type="nucleotide sequence ID" value="NZ_KB375281.1"/>
</dbReference>
<keyword evidence="3" id="KW-1185">Reference proteome</keyword>
<dbReference type="EMBL" id="AGWY01000018">
    <property type="protein sequence ID" value="EKS31872.1"/>
    <property type="molecule type" value="Genomic_DNA"/>
</dbReference>
<protein>
    <recommendedName>
        <fullName evidence="1">DUF6455 domain-containing protein</fullName>
    </recommendedName>
</protein>
<reference evidence="2 3" key="1">
    <citation type="submission" date="2012-04" db="EMBL/GenBank/DDBJ databases">
        <title>The Genome Sequence of Afipia clevelandensis ATCC 49720.</title>
        <authorList>
            <consortium name="The Broad Institute Genome Sequencing Platform"/>
            <person name="Earl A."/>
            <person name="Ward D."/>
            <person name="Feldgarden M."/>
            <person name="Gevers D."/>
            <person name="Huys G."/>
            <person name="Walker B."/>
            <person name="Young S.K."/>
            <person name="Zeng Q."/>
            <person name="Gargeya S."/>
            <person name="Fitzgerald M."/>
            <person name="Haas B."/>
            <person name="Abouelleil A."/>
            <person name="Alvarado L."/>
            <person name="Arachchi H.M."/>
            <person name="Berlin A."/>
            <person name="Chapman S.B."/>
            <person name="Goldberg J."/>
            <person name="Griggs A."/>
            <person name="Gujja S."/>
            <person name="Hansen M."/>
            <person name="Howarth C."/>
            <person name="Imamovic A."/>
            <person name="Larimer J."/>
            <person name="McCowen C."/>
            <person name="Montmayeur A."/>
            <person name="Murphy C."/>
            <person name="Neiman D."/>
            <person name="Pearson M."/>
            <person name="Priest M."/>
            <person name="Roberts A."/>
            <person name="Saif S."/>
            <person name="Shea T."/>
            <person name="Sisk P."/>
            <person name="Sykes S."/>
            <person name="Wortman J."/>
            <person name="Nusbaum C."/>
            <person name="Birren B."/>
        </authorList>
    </citation>
    <scope>NUCLEOTIDE SEQUENCE [LARGE SCALE GENOMIC DNA]</scope>
    <source>
        <strain evidence="2 3">ATCC 49720</strain>
    </source>
</reference>
<proteinExistence type="predicted"/>
<evidence type="ECO:0000313" key="3">
    <source>
        <dbReference type="Proteomes" id="UP000001095"/>
    </source>
</evidence>
<gene>
    <name evidence="2" type="ORF">HMPREF9696_04093</name>
</gene>
<evidence type="ECO:0000259" key="1">
    <source>
        <dbReference type="Pfam" id="PF20056"/>
    </source>
</evidence>
<dbReference type="InterPro" id="IPR045601">
    <property type="entry name" value="DUF6455"/>
</dbReference>
<dbReference type="Proteomes" id="UP000001095">
    <property type="component" value="Unassembled WGS sequence"/>
</dbReference>